<dbReference type="CDD" id="cd00590">
    <property type="entry name" value="RRM_SF"/>
    <property type="match status" value="1"/>
</dbReference>
<feature type="domain" description="RRM" evidence="3">
    <location>
        <begin position="18"/>
        <end position="96"/>
    </location>
</feature>
<dbReference type="InterPro" id="IPR035979">
    <property type="entry name" value="RBD_domain_sf"/>
</dbReference>
<protein>
    <recommendedName>
        <fullName evidence="3">RRM domain-containing protein</fullName>
    </recommendedName>
</protein>
<dbReference type="SMART" id="SM00360">
    <property type="entry name" value="RRM"/>
    <property type="match status" value="1"/>
</dbReference>
<dbReference type="SUPFAM" id="SSF54928">
    <property type="entry name" value="RNA-binding domain, RBD"/>
    <property type="match status" value="1"/>
</dbReference>
<dbReference type="InterPro" id="IPR012677">
    <property type="entry name" value="Nucleotide-bd_a/b_plait_sf"/>
</dbReference>
<feature type="region of interest" description="Disordered" evidence="2">
    <location>
        <begin position="80"/>
        <end position="194"/>
    </location>
</feature>
<organism evidence="4 5">
    <name type="scientific">Blepharisma stoltei</name>
    <dbReference type="NCBI Taxonomy" id="1481888"/>
    <lineage>
        <taxon>Eukaryota</taxon>
        <taxon>Sar</taxon>
        <taxon>Alveolata</taxon>
        <taxon>Ciliophora</taxon>
        <taxon>Postciliodesmatophora</taxon>
        <taxon>Heterotrichea</taxon>
        <taxon>Heterotrichida</taxon>
        <taxon>Blepharismidae</taxon>
        <taxon>Blepharisma</taxon>
    </lineage>
</organism>
<proteinExistence type="predicted"/>
<feature type="compositionally biased region" description="Basic and acidic residues" evidence="2">
    <location>
        <begin position="80"/>
        <end position="95"/>
    </location>
</feature>
<sequence length="194" mass="23452">MEEERSRSRSPDANDSGKNLYVTNISYSTRESDLEEAFSKFGKITQCKIVKDQKTNKSRGFGFVSFESIDNAEEAIKEMNNKTVDGRELRVEKAKRSSGHKSTPGKYASNGPRRSPYRDRDSERYRDRDRTNYRDRNSYRDRERDNYRENHRDNYRESYRDRERDNYRDKDEYRRENPRRSPKSDERSSPHRYR</sequence>
<name>A0AAU9IRP3_9CILI</name>
<gene>
    <name evidence="4" type="ORF">BSTOLATCC_MIC5423</name>
</gene>
<evidence type="ECO:0000259" key="3">
    <source>
        <dbReference type="PROSITE" id="PS50102"/>
    </source>
</evidence>
<dbReference type="GO" id="GO:0003723">
    <property type="term" value="F:RNA binding"/>
    <property type="evidence" value="ECO:0007669"/>
    <property type="project" value="UniProtKB-UniRule"/>
</dbReference>
<dbReference type="EMBL" id="CAJZBQ010000005">
    <property type="protein sequence ID" value="CAG9312175.1"/>
    <property type="molecule type" value="Genomic_DNA"/>
</dbReference>
<feature type="compositionally biased region" description="Basic and acidic residues" evidence="2">
    <location>
        <begin position="116"/>
        <end position="194"/>
    </location>
</feature>
<evidence type="ECO:0000313" key="5">
    <source>
        <dbReference type="Proteomes" id="UP001162131"/>
    </source>
</evidence>
<evidence type="ECO:0000256" key="1">
    <source>
        <dbReference type="PROSITE-ProRule" id="PRU00176"/>
    </source>
</evidence>
<comment type="caution">
    <text evidence="4">The sequence shown here is derived from an EMBL/GenBank/DDBJ whole genome shotgun (WGS) entry which is preliminary data.</text>
</comment>
<dbReference type="PANTHER" id="PTHR48034">
    <property type="entry name" value="TRANSFORMER-2 SEX-DETERMINING PROTEIN-RELATED"/>
    <property type="match status" value="1"/>
</dbReference>
<feature type="region of interest" description="Disordered" evidence="2">
    <location>
        <begin position="1"/>
        <end position="20"/>
    </location>
</feature>
<dbReference type="SMART" id="SM00361">
    <property type="entry name" value="RRM_1"/>
    <property type="match status" value="1"/>
</dbReference>
<keyword evidence="1" id="KW-0694">RNA-binding</keyword>
<dbReference type="InterPro" id="IPR003954">
    <property type="entry name" value="RRM_euk-type"/>
</dbReference>
<dbReference type="AlphaFoldDB" id="A0AAU9IRP3"/>
<feature type="compositionally biased region" description="Basic and acidic residues" evidence="2">
    <location>
        <begin position="1"/>
        <end position="12"/>
    </location>
</feature>
<dbReference type="InterPro" id="IPR050441">
    <property type="entry name" value="RBM"/>
</dbReference>
<dbReference type="PROSITE" id="PS50102">
    <property type="entry name" value="RRM"/>
    <property type="match status" value="1"/>
</dbReference>
<accession>A0AAU9IRP3</accession>
<evidence type="ECO:0000256" key="2">
    <source>
        <dbReference type="SAM" id="MobiDB-lite"/>
    </source>
</evidence>
<keyword evidence="5" id="KW-1185">Reference proteome</keyword>
<reference evidence="4" key="1">
    <citation type="submission" date="2021-09" db="EMBL/GenBank/DDBJ databases">
        <authorList>
            <consortium name="AG Swart"/>
            <person name="Singh M."/>
            <person name="Singh A."/>
            <person name="Seah K."/>
            <person name="Emmerich C."/>
        </authorList>
    </citation>
    <scope>NUCLEOTIDE SEQUENCE</scope>
    <source>
        <strain evidence="4">ATCC30299</strain>
    </source>
</reference>
<dbReference type="InterPro" id="IPR000504">
    <property type="entry name" value="RRM_dom"/>
</dbReference>
<evidence type="ECO:0000313" key="4">
    <source>
        <dbReference type="EMBL" id="CAG9312175.1"/>
    </source>
</evidence>
<dbReference type="Gene3D" id="3.30.70.330">
    <property type="match status" value="1"/>
</dbReference>
<dbReference type="Proteomes" id="UP001162131">
    <property type="component" value="Unassembled WGS sequence"/>
</dbReference>
<dbReference type="Pfam" id="PF00076">
    <property type="entry name" value="RRM_1"/>
    <property type="match status" value="1"/>
</dbReference>